<keyword evidence="6" id="KW-1185">Reference proteome</keyword>
<organism evidence="5 6">
    <name type="scientific">Hyphococcus aureus</name>
    <dbReference type="NCBI Taxonomy" id="2666033"/>
    <lineage>
        <taxon>Bacteria</taxon>
        <taxon>Pseudomonadati</taxon>
        <taxon>Pseudomonadota</taxon>
        <taxon>Alphaproteobacteria</taxon>
        <taxon>Parvularculales</taxon>
        <taxon>Parvularculaceae</taxon>
        <taxon>Hyphococcus</taxon>
    </lineage>
</organism>
<dbReference type="CDD" id="cd00038">
    <property type="entry name" value="CAP_ED"/>
    <property type="match status" value="1"/>
</dbReference>
<dbReference type="PROSITE" id="PS50042">
    <property type="entry name" value="CNMP_BINDING_3"/>
    <property type="match status" value="1"/>
</dbReference>
<dbReference type="Gene3D" id="2.60.120.10">
    <property type="entry name" value="Jelly Rolls"/>
    <property type="match status" value="1"/>
</dbReference>
<evidence type="ECO:0000313" key="5">
    <source>
        <dbReference type="EMBL" id="MFC6037334.1"/>
    </source>
</evidence>
<evidence type="ECO:0000256" key="3">
    <source>
        <dbReference type="ARBA" id="ARBA00023163"/>
    </source>
</evidence>
<sequence>MADLLDFGSTPLLSILPEAIARRLSAAASVVEYDDGETIHSRGDAKPGLSIIRSGAVRFANPGVDGSYVTTSILGEGHCFGEATLFARLPRAYDAIAEGQTVIEQITKTRFDRIFNEEPELARALVVAMTQRLYSVLDFLEDVRRLPLDVRTAKLIAGMERTAKHSGGVECSQSDLAFTLGVSRVSIGKALARLQGEGLIDLGYGRIGVPDRKSLSDWIATRLPVEPLQRGE</sequence>
<protein>
    <submittedName>
        <fullName evidence="5">Crp/Fnr family transcriptional regulator</fullName>
    </submittedName>
</protein>
<evidence type="ECO:0000256" key="2">
    <source>
        <dbReference type="ARBA" id="ARBA00023125"/>
    </source>
</evidence>
<dbReference type="SUPFAM" id="SSF51206">
    <property type="entry name" value="cAMP-binding domain-like"/>
    <property type="match status" value="1"/>
</dbReference>
<keyword evidence="3" id="KW-0804">Transcription</keyword>
<comment type="caution">
    <text evidence="5">The sequence shown here is derived from an EMBL/GenBank/DDBJ whole genome shotgun (WGS) entry which is preliminary data.</text>
</comment>
<dbReference type="InterPro" id="IPR018490">
    <property type="entry name" value="cNMP-bd_dom_sf"/>
</dbReference>
<feature type="domain" description="Cyclic nucleotide-binding" evidence="4">
    <location>
        <begin position="12"/>
        <end position="132"/>
    </location>
</feature>
<dbReference type="RefSeq" id="WP_379881270.1">
    <property type="nucleotide sequence ID" value="NZ_JBHPON010000003.1"/>
</dbReference>
<gene>
    <name evidence="5" type="ORF">ACFMB1_17385</name>
</gene>
<dbReference type="InterPro" id="IPR050397">
    <property type="entry name" value="Env_Response_Regulators"/>
</dbReference>
<keyword evidence="2" id="KW-0238">DNA-binding</keyword>
<proteinExistence type="predicted"/>
<keyword evidence="1" id="KW-0805">Transcription regulation</keyword>
<dbReference type="InterPro" id="IPR036390">
    <property type="entry name" value="WH_DNA-bd_sf"/>
</dbReference>
<dbReference type="SMART" id="SM00100">
    <property type="entry name" value="cNMP"/>
    <property type="match status" value="1"/>
</dbReference>
<evidence type="ECO:0000256" key="1">
    <source>
        <dbReference type="ARBA" id="ARBA00023015"/>
    </source>
</evidence>
<dbReference type="InterPro" id="IPR012318">
    <property type="entry name" value="HTH_CRP"/>
</dbReference>
<evidence type="ECO:0000313" key="6">
    <source>
        <dbReference type="Proteomes" id="UP001596116"/>
    </source>
</evidence>
<dbReference type="Pfam" id="PF13545">
    <property type="entry name" value="HTH_Crp_2"/>
    <property type="match status" value="1"/>
</dbReference>
<dbReference type="Gene3D" id="1.10.10.10">
    <property type="entry name" value="Winged helix-like DNA-binding domain superfamily/Winged helix DNA-binding domain"/>
    <property type="match status" value="1"/>
</dbReference>
<dbReference type="PANTHER" id="PTHR24567:SF74">
    <property type="entry name" value="HTH-TYPE TRANSCRIPTIONAL REGULATOR ARCR"/>
    <property type="match status" value="1"/>
</dbReference>
<dbReference type="Pfam" id="PF00027">
    <property type="entry name" value="cNMP_binding"/>
    <property type="match status" value="1"/>
</dbReference>
<dbReference type="EMBL" id="JBHPON010000003">
    <property type="protein sequence ID" value="MFC6037334.1"/>
    <property type="molecule type" value="Genomic_DNA"/>
</dbReference>
<dbReference type="Proteomes" id="UP001596116">
    <property type="component" value="Unassembled WGS sequence"/>
</dbReference>
<dbReference type="InterPro" id="IPR014710">
    <property type="entry name" value="RmlC-like_jellyroll"/>
</dbReference>
<dbReference type="InterPro" id="IPR000595">
    <property type="entry name" value="cNMP-bd_dom"/>
</dbReference>
<dbReference type="PANTHER" id="PTHR24567">
    <property type="entry name" value="CRP FAMILY TRANSCRIPTIONAL REGULATORY PROTEIN"/>
    <property type="match status" value="1"/>
</dbReference>
<name>A0ABW1KZK6_9PROT</name>
<dbReference type="SUPFAM" id="SSF46785">
    <property type="entry name" value="Winged helix' DNA-binding domain"/>
    <property type="match status" value="1"/>
</dbReference>
<dbReference type="InterPro" id="IPR036388">
    <property type="entry name" value="WH-like_DNA-bd_sf"/>
</dbReference>
<accession>A0ABW1KZK6</accession>
<evidence type="ECO:0000259" key="4">
    <source>
        <dbReference type="PROSITE" id="PS50042"/>
    </source>
</evidence>
<reference evidence="5 6" key="1">
    <citation type="submission" date="2024-09" db="EMBL/GenBank/DDBJ databases">
        <authorList>
            <person name="Zhang Z.-H."/>
        </authorList>
    </citation>
    <scope>NUCLEOTIDE SEQUENCE [LARGE SCALE GENOMIC DNA]</scope>
    <source>
        <strain evidence="5 6">HHTR114</strain>
    </source>
</reference>